<comment type="similarity">
    <text evidence="2">Belongs to the AOR/FOR family.</text>
</comment>
<dbReference type="InterPro" id="IPR013983">
    <property type="entry name" value="Ald_Fedxn_OxRdtase_N"/>
</dbReference>
<feature type="domain" description="Aldehyde ferredoxin oxidoreductase N-terminal" evidence="9">
    <location>
        <begin position="1"/>
        <end position="207"/>
    </location>
</feature>
<dbReference type="InterPro" id="IPR036021">
    <property type="entry name" value="Tungsten_al_ferr_oxy-like_C"/>
</dbReference>
<dbReference type="STRING" id="29542.A6070_10795"/>
<evidence type="ECO:0000256" key="5">
    <source>
        <dbReference type="ARBA" id="ARBA00023002"/>
    </source>
</evidence>
<gene>
    <name evidence="10" type="ORF">A7E75_02180</name>
</gene>
<keyword evidence="3" id="KW-0004">4Fe-4S</keyword>
<dbReference type="InterPro" id="IPR001203">
    <property type="entry name" value="OxRdtase_Ald_Fedxn_C"/>
</dbReference>
<protein>
    <recommendedName>
        <fullName evidence="9">Aldehyde ferredoxin oxidoreductase N-terminal domain-containing protein</fullName>
    </recommendedName>
</protein>
<evidence type="ECO:0000313" key="11">
    <source>
        <dbReference type="Proteomes" id="UP000182264"/>
    </source>
</evidence>
<dbReference type="PANTHER" id="PTHR30038">
    <property type="entry name" value="ALDEHYDE FERREDOXIN OXIDOREDUCTASE"/>
    <property type="match status" value="1"/>
</dbReference>
<dbReference type="InterPro" id="IPR036503">
    <property type="entry name" value="Ald_Fedxn_OxRdtase_N_sf"/>
</dbReference>
<dbReference type="RefSeq" id="WP_072285777.1">
    <property type="nucleotide sequence ID" value="NZ_CP015518.1"/>
</dbReference>
<evidence type="ECO:0000256" key="1">
    <source>
        <dbReference type="ARBA" id="ARBA00001966"/>
    </source>
</evidence>
<dbReference type="GO" id="GO:0051539">
    <property type="term" value="F:4 iron, 4 sulfur cluster binding"/>
    <property type="evidence" value="ECO:0007669"/>
    <property type="project" value="UniProtKB-KW"/>
</dbReference>
<evidence type="ECO:0000256" key="4">
    <source>
        <dbReference type="ARBA" id="ARBA00022723"/>
    </source>
</evidence>
<keyword evidence="5" id="KW-0560">Oxidoreductase</keyword>
<keyword evidence="11" id="KW-1185">Reference proteome</keyword>
<evidence type="ECO:0000256" key="8">
    <source>
        <dbReference type="ARBA" id="ARBA00049934"/>
    </source>
</evidence>
<sequence length="567" mass="60326">MKKFLRINMADKSAVFSAPPQGMELFGGRALIAKILNDEVDPKCDALGKENKLIFCVGLLADTPAPCSGRLSVGGKSPLTGTIKEANAGGTFAQYLFSLGLKAFIIEDQPADDDWHIVVLGEDSVEFLPAEKYLGMNNYELVACLQQEFGAKISIASIGCAGERGYRNSTVQITDPDGKPARAAARGGLGAVMGSKKIKAFVIKEKGNYRGEMLDKTAFAVRNKTYSKALLGNHVVGGLRALGTAVLVNVTNGMGILTTKNFSKGTFEHAEAISGEHIAELQGDRNGVMVHACHPGCIIKCSQIYNDADGNYLTSGFEYETIGLVGANCEIKDIDAIARIDRMCDDLGIDTMDAGCTIGVAMEAGEIPWGDGEAAIQLVQEMIDGTERGRILGNGTETAGKHFGVKRIPTAKGQALAAYDPRGLKGTGVTYATSPMGGDHTCGNVIGMPGDPADKEGKVELSRNAQVAMALMDSLGMCIFASFAFENPENIQLLAEMVGAKYGGDWDIEKLMGLGVQCLSLEKNFNRLAGFTEKDDRLPAFFSEEALPESGNVFDVPNEELDAALPF</sequence>
<proteinExistence type="inferred from homology"/>
<dbReference type="EMBL" id="CP015518">
    <property type="protein sequence ID" value="APG23961.1"/>
    <property type="molecule type" value="Genomic_DNA"/>
</dbReference>
<dbReference type="SUPFAM" id="SSF48310">
    <property type="entry name" value="Aldehyde ferredoxin oxidoreductase, C-terminal domains"/>
    <property type="match status" value="1"/>
</dbReference>
<evidence type="ECO:0000256" key="2">
    <source>
        <dbReference type="ARBA" id="ARBA00011032"/>
    </source>
</evidence>
<dbReference type="PANTHER" id="PTHR30038:SF0">
    <property type="entry name" value="TUNGSTEN-CONTAINING ALDEHYDE FERREDOXIN OXIDOREDUCTASE"/>
    <property type="match status" value="1"/>
</dbReference>
<dbReference type="InterPro" id="IPR051919">
    <property type="entry name" value="W-dependent_AOR"/>
</dbReference>
<accession>A0A1L3GDD3</accession>
<evidence type="ECO:0000256" key="7">
    <source>
        <dbReference type="ARBA" id="ARBA00023014"/>
    </source>
</evidence>
<evidence type="ECO:0000259" key="9">
    <source>
        <dbReference type="SMART" id="SM00790"/>
    </source>
</evidence>
<reference evidence="10 11" key="1">
    <citation type="journal article" date="2017" name="Genome Announc.">
        <title>Complete Genome Sequences of Two Acetylene-Fermenting Pelobacter acetylenicus Strains.</title>
        <authorList>
            <person name="Sutton J.M."/>
            <person name="Baesman S.M."/>
            <person name="Fierst J.L."/>
            <person name="Poret-Peterson A.T."/>
            <person name="Oremland R.S."/>
            <person name="Dunlap D.S."/>
            <person name="Akob D.M."/>
        </authorList>
    </citation>
    <scope>NUCLEOTIDE SEQUENCE [LARGE SCALE GENOMIC DNA]</scope>
    <source>
        <strain evidence="10 11">DSM 3247</strain>
    </source>
</reference>
<organism evidence="10 11">
    <name type="scientific">Syntrophotalea acetylenica</name>
    <name type="common">Pelobacter acetylenicus</name>
    <dbReference type="NCBI Taxonomy" id="29542"/>
    <lineage>
        <taxon>Bacteria</taxon>
        <taxon>Pseudomonadati</taxon>
        <taxon>Thermodesulfobacteriota</taxon>
        <taxon>Desulfuromonadia</taxon>
        <taxon>Desulfuromonadales</taxon>
        <taxon>Syntrophotaleaceae</taxon>
        <taxon>Syntrophotalea</taxon>
    </lineage>
</organism>
<dbReference type="GO" id="GO:0016625">
    <property type="term" value="F:oxidoreductase activity, acting on the aldehyde or oxo group of donors, iron-sulfur protein as acceptor"/>
    <property type="evidence" value="ECO:0007669"/>
    <property type="project" value="InterPro"/>
</dbReference>
<dbReference type="GO" id="GO:0046872">
    <property type="term" value="F:metal ion binding"/>
    <property type="evidence" value="ECO:0007669"/>
    <property type="project" value="UniProtKB-KW"/>
</dbReference>
<comment type="cofactor">
    <cofactor evidence="1">
        <name>[4Fe-4S] cluster</name>
        <dbReference type="ChEBI" id="CHEBI:49883"/>
    </cofactor>
</comment>
<dbReference type="GO" id="GO:0009055">
    <property type="term" value="F:electron transfer activity"/>
    <property type="evidence" value="ECO:0007669"/>
    <property type="project" value="InterPro"/>
</dbReference>
<dbReference type="Gene3D" id="1.10.599.10">
    <property type="entry name" value="Aldehyde Ferredoxin Oxidoreductase Protein, subunit A, domain 3"/>
    <property type="match status" value="1"/>
</dbReference>
<keyword evidence="6" id="KW-0408">Iron</keyword>
<keyword evidence="7" id="KW-0411">Iron-sulfur</keyword>
<dbReference type="Gene3D" id="3.60.9.10">
    <property type="entry name" value="Aldehyde ferredoxin oxidoreductase, N-terminal domain"/>
    <property type="match status" value="1"/>
</dbReference>
<dbReference type="SUPFAM" id="SSF56228">
    <property type="entry name" value="Aldehyde ferredoxin oxidoreductase, N-terminal domain"/>
    <property type="match status" value="1"/>
</dbReference>
<dbReference type="InterPro" id="IPR013984">
    <property type="entry name" value="Ald_Fedxn_OxRdtase_dom2"/>
</dbReference>
<evidence type="ECO:0000256" key="3">
    <source>
        <dbReference type="ARBA" id="ARBA00022485"/>
    </source>
</evidence>
<evidence type="ECO:0000256" key="6">
    <source>
        <dbReference type="ARBA" id="ARBA00023004"/>
    </source>
</evidence>
<dbReference type="Proteomes" id="UP000182264">
    <property type="component" value="Chromosome"/>
</dbReference>
<dbReference type="Pfam" id="PF02730">
    <property type="entry name" value="AFOR_N"/>
    <property type="match status" value="1"/>
</dbReference>
<dbReference type="SMART" id="SM00790">
    <property type="entry name" value="AFOR_N"/>
    <property type="match status" value="1"/>
</dbReference>
<dbReference type="InterPro" id="IPR013985">
    <property type="entry name" value="Ald_Fedxn_OxRdtase_dom3"/>
</dbReference>
<dbReference type="Gene3D" id="1.10.569.10">
    <property type="entry name" value="Aldehyde Ferredoxin Oxidoreductase Protein, subunit A, domain 2"/>
    <property type="match status" value="1"/>
</dbReference>
<name>A0A1L3GDD3_SYNAC</name>
<dbReference type="AlphaFoldDB" id="A0A1L3GDD3"/>
<dbReference type="Pfam" id="PF01314">
    <property type="entry name" value="AFOR_C"/>
    <property type="match status" value="1"/>
</dbReference>
<keyword evidence="4" id="KW-0479">Metal-binding</keyword>
<evidence type="ECO:0000313" key="10">
    <source>
        <dbReference type="EMBL" id="APG23961.1"/>
    </source>
</evidence>
<comment type="cofactor">
    <cofactor evidence="8">
        <name>tungstopterin</name>
        <dbReference type="ChEBI" id="CHEBI:30402"/>
    </cofactor>
</comment>